<dbReference type="InterPro" id="IPR013324">
    <property type="entry name" value="RNA_pol_sigma_r3/r4-like"/>
</dbReference>
<dbReference type="GO" id="GO:0003677">
    <property type="term" value="F:DNA binding"/>
    <property type="evidence" value="ECO:0007669"/>
    <property type="project" value="InterPro"/>
</dbReference>
<dbReference type="AlphaFoldDB" id="A0A4Q7MQA8"/>
<dbReference type="InterPro" id="IPR014327">
    <property type="entry name" value="RNA_pol_sigma70_bacteroid"/>
</dbReference>
<dbReference type="NCBIfam" id="TIGR02985">
    <property type="entry name" value="Sig70_bacteroi1"/>
    <property type="match status" value="1"/>
</dbReference>
<sequence>MSLPTSYHEKELLLLISQGDEQAFEQLFNQYVPLLQPYLLNMLKSEQAVEDAIQNTFIRIWLQRDKLTDVEFPRTWITRIAVNECLNMLRRKQTEKKALDKWQEIAPSQSGIETDTQFHQTRELVQQAIDKLSPQRRKIYEMSRLQGRPVSEIAEELGLSVQTVKNTLGISLELIREHLKNNGILIPAVVFWTFLGIF</sequence>
<dbReference type="GO" id="GO:0016987">
    <property type="term" value="F:sigma factor activity"/>
    <property type="evidence" value="ECO:0007669"/>
    <property type="project" value="UniProtKB-KW"/>
</dbReference>
<evidence type="ECO:0000256" key="1">
    <source>
        <dbReference type="ARBA" id="ARBA00010641"/>
    </source>
</evidence>
<name>A0A4Q7MQA8_9BACT</name>
<evidence type="ECO:0000256" key="3">
    <source>
        <dbReference type="ARBA" id="ARBA00023082"/>
    </source>
</evidence>
<keyword evidence="4" id="KW-0804">Transcription</keyword>
<dbReference type="NCBIfam" id="TIGR02937">
    <property type="entry name" value="sigma70-ECF"/>
    <property type="match status" value="1"/>
</dbReference>
<dbReference type="InterPro" id="IPR013249">
    <property type="entry name" value="RNA_pol_sigma70_r4_t2"/>
</dbReference>
<dbReference type="RefSeq" id="WP_158643739.1">
    <property type="nucleotide sequence ID" value="NZ_CP042431.1"/>
</dbReference>
<evidence type="ECO:0000313" key="8">
    <source>
        <dbReference type="Proteomes" id="UP000293874"/>
    </source>
</evidence>
<gene>
    <name evidence="7" type="ORF">EV199_4826</name>
</gene>
<dbReference type="InterPro" id="IPR013325">
    <property type="entry name" value="RNA_pol_sigma_r2"/>
</dbReference>
<evidence type="ECO:0000313" key="7">
    <source>
        <dbReference type="EMBL" id="RZS69002.1"/>
    </source>
</evidence>
<evidence type="ECO:0000256" key="2">
    <source>
        <dbReference type="ARBA" id="ARBA00023015"/>
    </source>
</evidence>
<dbReference type="SUPFAM" id="SSF88659">
    <property type="entry name" value="Sigma3 and sigma4 domains of RNA polymerase sigma factors"/>
    <property type="match status" value="1"/>
</dbReference>
<protein>
    <submittedName>
        <fullName evidence="7">RNA polymerase sigma-70 factor (ECF subfamily)</fullName>
    </submittedName>
</protein>
<organism evidence="7 8">
    <name type="scientific">Pseudobacter ginsenosidimutans</name>
    <dbReference type="NCBI Taxonomy" id="661488"/>
    <lineage>
        <taxon>Bacteria</taxon>
        <taxon>Pseudomonadati</taxon>
        <taxon>Bacteroidota</taxon>
        <taxon>Chitinophagia</taxon>
        <taxon>Chitinophagales</taxon>
        <taxon>Chitinophagaceae</taxon>
        <taxon>Pseudobacter</taxon>
    </lineage>
</organism>
<dbReference type="OrthoDB" id="799938at2"/>
<dbReference type="Pfam" id="PF08281">
    <property type="entry name" value="Sigma70_r4_2"/>
    <property type="match status" value="1"/>
</dbReference>
<dbReference type="InterPro" id="IPR036388">
    <property type="entry name" value="WH-like_DNA-bd_sf"/>
</dbReference>
<dbReference type="EMBL" id="SGXA01000003">
    <property type="protein sequence ID" value="RZS69002.1"/>
    <property type="molecule type" value="Genomic_DNA"/>
</dbReference>
<reference evidence="7 8" key="1">
    <citation type="submission" date="2019-02" db="EMBL/GenBank/DDBJ databases">
        <title>Genomic Encyclopedia of Type Strains, Phase IV (KMG-IV): sequencing the most valuable type-strain genomes for metagenomic binning, comparative biology and taxonomic classification.</title>
        <authorList>
            <person name="Goeker M."/>
        </authorList>
    </citation>
    <scope>NUCLEOTIDE SEQUENCE [LARGE SCALE GENOMIC DNA]</scope>
    <source>
        <strain evidence="7 8">DSM 18116</strain>
    </source>
</reference>
<dbReference type="Pfam" id="PF04542">
    <property type="entry name" value="Sigma70_r2"/>
    <property type="match status" value="1"/>
</dbReference>
<proteinExistence type="inferred from homology"/>
<dbReference type="Proteomes" id="UP000293874">
    <property type="component" value="Unassembled WGS sequence"/>
</dbReference>
<evidence type="ECO:0000259" key="5">
    <source>
        <dbReference type="Pfam" id="PF04542"/>
    </source>
</evidence>
<dbReference type="PANTHER" id="PTHR43133:SF46">
    <property type="entry name" value="RNA POLYMERASE SIGMA-70 FACTOR ECF SUBFAMILY"/>
    <property type="match status" value="1"/>
</dbReference>
<dbReference type="Gene3D" id="1.10.1740.10">
    <property type="match status" value="1"/>
</dbReference>
<dbReference type="InterPro" id="IPR014284">
    <property type="entry name" value="RNA_pol_sigma-70_dom"/>
</dbReference>
<dbReference type="CDD" id="cd06171">
    <property type="entry name" value="Sigma70_r4"/>
    <property type="match status" value="1"/>
</dbReference>
<dbReference type="SUPFAM" id="SSF88946">
    <property type="entry name" value="Sigma2 domain of RNA polymerase sigma factors"/>
    <property type="match status" value="1"/>
</dbReference>
<comment type="caution">
    <text evidence="7">The sequence shown here is derived from an EMBL/GenBank/DDBJ whole genome shotgun (WGS) entry which is preliminary data.</text>
</comment>
<keyword evidence="8" id="KW-1185">Reference proteome</keyword>
<keyword evidence="2" id="KW-0805">Transcription regulation</keyword>
<comment type="similarity">
    <text evidence="1">Belongs to the sigma-70 factor family. ECF subfamily.</text>
</comment>
<dbReference type="InterPro" id="IPR039425">
    <property type="entry name" value="RNA_pol_sigma-70-like"/>
</dbReference>
<keyword evidence="3" id="KW-0731">Sigma factor</keyword>
<accession>A0A4Q7MQA8</accession>
<feature type="domain" description="RNA polymerase sigma-70 region 2" evidence="5">
    <location>
        <begin position="27"/>
        <end position="93"/>
    </location>
</feature>
<dbReference type="InterPro" id="IPR007627">
    <property type="entry name" value="RNA_pol_sigma70_r2"/>
</dbReference>
<dbReference type="Gene3D" id="1.10.10.10">
    <property type="entry name" value="Winged helix-like DNA-binding domain superfamily/Winged helix DNA-binding domain"/>
    <property type="match status" value="1"/>
</dbReference>
<dbReference type="GO" id="GO:0006352">
    <property type="term" value="P:DNA-templated transcription initiation"/>
    <property type="evidence" value="ECO:0007669"/>
    <property type="project" value="InterPro"/>
</dbReference>
<evidence type="ECO:0000259" key="6">
    <source>
        <dbReference type="Pfam" id="PF08281"/>
    </source>
</evidence>
<dbReference type="PANTHER" id="PTHR43133">
    <property type="entry name" value="RNA POLYMERASE ECF-TYPE SIGMA FACTO"/>
    <property type="match status" value="1"/>
</dbReference>
<feature type="domain" description="RNA polymerase sigma factor 70 region 4 type 2" evidence="6">
    <location>
        <begin position="123"/>
        <end position="168"/>
    </location>
</feature>
<evidence type="ECO:0000256" key="4">
    <source>
        <dbReference type="ARBA" id="ARBA00023163"/>
    </source>
</evidence>